<dbReference type="AlphaFoldDB" id="A0A7C8BR93"/>
<dbReference type="GO" id="GO:0005886">
    <property type="term" value="C:plasma membrane"/>
    <property type="evidence" value="ECO:0007669"/>
    <property type="project" value="UniProtKB-SubCell"/>
</dbReference>
<protein>
    <submittedName>
        <fullName evidence="10">Sodium:alanine symporter family protein</fullName>
    </submittedName>
</protein>
<reference evidence="10 11" key="1">
    <citation type="submission" date="2019-09" db="EMBL/GenBank/DDBJ databases">
        <title>Whole genome shotgun sequencing (WGS) of Ellagibacter isourolithinifaciens DSM 104140(T) and Adlercreutzia muris DSM 29508(T).</title>
        <authorList>
            <person name="Stoll D.A."/>
            <person name="Danylec N."/>
            <person name="Huch M."/>
        </authorList>
    </citation>
    <scope>NUCLEOTIDE SEQUENCE [LARGE SCALE GENOMIC DNA]</scope>
    <source>
        <strain evidence="10 11">DSM 29508</strain>
    </source>
</reference>
<dbReference type="Gene3D" id="1.20.1740.10">
    <property type="entry name" value="Amino acid/polyamine transporter I"/>
    <property type="match status" value="1"/>
</dbReference>
<evidence type="ECO:0000256" key="3">
    <source>
        <dbReference type="ARBA" id="ARBA00022448"/>
    </source>
</evidence>
<evidence type="ECO:0000256" key="6">
    <source>
        <dbReference type="ARBA" id="ARBA00022989"/>
    </source>
</evidence>
<feature type="transmembrane region" description="Helical" evidence="8">
    <location>
        <begin position="241"/>
        <end position="262"/>
    </location>
</feature>
<comment type="similarity">
    <text evidence="2 8">Belongs to the alanine or glycine:cation symporter (AGCS) (TC 2.A.25) family.</text>
</comment>
<feature type="transmembrane region" description="Helical" evidence="8">
    <location>
        <begin position="38"/>
        <end position="57"/>
    </location>
</feature>
<sequence>MTRPFRPATHKFPRVFSREEGNAVEEALLGIVTTINNYLSNYILIILLLGMGIWFTVRTKGIQFRCFGEGWRRVFGDFSLRGGNQGGGMTSFQALSTAIAAQVGTGNIVGACGAIIVGGPGAIFWMWIIALLGMATNYAEAVMAQKTRVVDEDGTVHGGPVYYITTAFKGGLGKFLAGFFAVAIILALGFMGCMVQSNSIAETMNTAFGIPTWVIGLAVVILAGIVFIGGVSRLAAVTEKIVPIMAILYVLGSLIVLIMNAANIPATFALIFECAFNPAATVGGATFGIIAAISQGAKRGLFSNEAGMGSTPHAHALAEVRDPHEQGVVAMIGVFVDTIVVVTMTALVVLSTLYVGDGMLATGDYASLTAETITKTNIAQLAFGQFFGEGAGAWFVAICLLFFAFSTILSWNLFAKLNVEWLFGKRAVLPFTVIALVFIFLGSLLSNDLVWEMADMFNQLMVIPNAIALFALSGAVLAIANAKHDKRALDVAEEKLADKERAAMNAMVEKDERK</sequence>
<feature type="coiled-coil region" evidence="9">
    <location>
        <begin position="482"/>
        <end position="509"/>
    </location>
</feature>
<keyword evidence="11" id="KW-1185">Reference proteome</keyword>
<evidence type="ECO:0000256" key="8">
    <source>
        <dbReference type="RuleBase" id="RU363064"/>
    </source>
</evidence>
<keyword evidence="9" id="KW-0175">Coiled coil</keyword>
<feature type="transmembrane region" description="Helical" evidence="8">
    <location>
        <begin position="268"/>
        <end position="293"/>
    </location>
</feature>
<evidence type="ECO:0000256" key="4">
    <source>
        <dbReference type="ARBA" id="ARBA00022475"/>
    </source>
</evidence>
<dbReference type="PRINTS" id="PR00175">
    <property type="entry name" value="NAALASMPORT"/>
</dbReference>
<evidence type="ECO:0000256" key="7">
    <source>
        <dbReference type="ARBA" id="ARBA00023136"/>
    </source>
</evidence>
<evidence type="ECO:0000313" key="10">
    <source>
        <dbReference type="EMBL" id="KAB1650623.1"/>
    </source>
</evidence>
<name>A0A7C8BR93_9ACTN</name>
<dbReference type="Proteomes" id="UP000479639">
    <property type="component" value="Unassembled WGS sequence"/>
</dbReference>
<comment type="subcellular location">
    <subcellularLocation>
        <location evidence="1 8">Cell membrane</location>
        <topology evidence="1 8">Multi-pass membrane protein</topology>
    </subcellularLocation>
</comment>
<dbReference type="PANTHER" id="PTHR30330:SF14">
    <property type="entry name" value="SODIUM_AMINO ACID (ALANINE) SYMPORTER"/>
    <property type="match status" value="1"/>
</dbReference>
<dbReference type="PANTHER" id="PTHR30330">
    <property type="entry name" value="AGSS FAMILY TRANSPORTER, SODIUM-ALANINE"/>
    <property type="match status" value="1"/>
</dbReference>
<dbReference type="PROSITE" id="PS00873">
    <property type="entry name" value="NA_ALANINE_SYMP"/>
    <property type="match status" value="1"/>
</dbReference>
<dbReference type="NCBIfam" id="TIGR00835">
    <property type="entry name" value="agcS"/>
    <property type="match status" value="1"/>
</dbReference>
<feature type="transmembrane region" description="Helical" evidence="8">
    <location>
        <begin position="328"/>
        <end position="355"/>
    </location>
</feature>
<keyword evidence="4 8" id="KW-1003">Cell membrane</keyword>
<feature type="transmembrane region" description="Helical" evidence="8">
    <location>
        <begin position="427"/>
        <end position="445"/>
    </location>
</feature>
<feature type="transmembrane region" description="Helical" evidence="8">
    <location>
        <begin position="457"/>
        <end position="480"/>
    </location>
</feature>
<proteinExistence type="inferred from homology"/>
<keyword evidence="5 8" id="KW-0812">Transmembrane</keyword>
<evidence type="ECO:0000256" key="2">
    <source>
        <dbReference type="ARBA" id="ARBA00009261"/>
    </source>
</evidence>
<evidence type="ECO:0000256" key="1">
    <source>
        <dbReference type="ARBA" id="ARBA00004651"/>
    </source>
</evidence>
<keyword evidence="3 8" id="KW-0813">Transport</keyword>
<organism evidence="10 11">
    <name type="scientific">Adlercreutzia muris</name>
    <dbReference type="NCBI Taxonomy" id="1796610"/>
    <lineage>
        <taxon>Bacteria</taxon>
        <taxon>Bacillati</taxon>
        <taxon>Actinomycetota</taxon>
        <taxon>Coriobacteriia</taxon>
        <taxon>Eggerthellales</taxon>
        <taxon>Eggerthellaceae</taxon>
        <taxon>Adlercreutzia</taxon>
    </lineage>
</organism>
<keyword evidence="7 8" id="KW-0472">Membrane</keyword>
<dbReference type="Pfam" id="PF01235">
    <property type="entry name" value="Na_Ala_symp"/>
    <property type="match status" value="1"/>
</dbReference>
<evidence type="ECO:0000256" key="5">
    <source>
        <dbReference type="ARBA" id="ARBA00022692"/>
    </source>
</evidence>
<feature type="transmembrane region" description="Helical" evidence="8">
    <location>
        <begin position="393"/>
        <end position="415"/>
    </location>
</feature>
<dbReference type="GO" id="GO:0005283">
    <property type="term" value="F:amino acid:sodium symporter activity"/>
    <property type="evidence" value="ECO:0007669"/>
    <property type="project" value="InterPro"/>
</dbReference>
<gene>
    <name evidence="10" type="ORF">F8D48_04830</name>
</gene>
<feature type="transmembrane region" description="Helical" evidence="8">
    <location>
        <begin position="175"/>
        <end position="198"/>
    </location>
</feature>
<accession>A0A7C8BR93</accession>
<keyword evidence="6 8" id="KW-1133">Transmembrane helix</keyword>
<keyword evidence="8" id="KW-0769">Symport</keyword>
<feature type="transmembrane region" description="Helical" evidence="8">
    <location>
        <begin position="122"/>
        <end position="139"/>
    </location>
</feature>
<comment type="caution">
    <text evidence="10">The sequence shown here is derived from an EMBL/GenBank/DDBJ whole genome shotgun (WGS) entry which is preliminary data.</text>
</comment>
<evidence type="ECO:0000313" key="11">
    <source>
        <dbReference type="Proteomes" id="UP000479639"/>
    </source>
</evidence>
<feature type="transmembrane region" description="Helical" evidence="8">
    <location>
        <begin position="210"/>
        <end position="229"/>
    </location>
</feature>
<evidence type="ECO:0000256" key="9">
    <source>
        <dbReference type="SAM" id="Coils"/>
    </source>
</evidence>
<dbReference type="InterPro" id="IPR001463">
    <property type="entry name" value="Na/Ala_symport"/>
</dbReference>
<dbReference type="EMBL" id="WAJS01000012">
    <property type="protein sequence ID" value="KAB1650623.1"/>
    <property type="molecule type" value="Genomic_DNA"/>
</dbReference>